<evidence type="ECO:0000256" key="4">
    <source>
        <dbReference type="ARBA" id="ARBA00013049"/>
    </source>
</evidence>
<dbReference type="InterPro" id="IPR049704">
    <property type="entry name" value="Aminotrans_3_PPA_site"/>
</dbReference>
<dbReference type="PANTHER" id="PTHR45688">
    <property type="match status" value="1"/>
</dbReference>
<dbReference type="CDD" id="cd00610">
    <property type="entry name" value="OAT_like"/>
    <property type="match status" value="1"/>
</dbReference>
<comment type="cofactor">
    <cofactor evidence="1">
        <name>pyridoxal 5'-phosphate</name>
        <dbReference type="ChEBI" id="CHEBI:597326"/>
    </cofactor>
</comment>
<evidence type="ECO:0000256" key="6">
    <source>
        <dbReference type="ARBA" id="ARBA00022679"/>
    </source>
</evidence>
<keyword evidence="7 9" id="KW-0663">Pyridoxal phosphate</keyword>
<gene>
    <name evidence="10" type="ORF">EX87_00990</name>
</gene>
<protein>
    <recommendedName>
        <fullName evidence="4">alanine--glyoxylate transaminase</fullName>
        <ecNumber evidence="4">2.6.1.44</ecNumber>
    </recommendedName>
</protein>
<comment type="similarity">
    <text evidence="2 9">Belongs to the class-III pyridoxal-phosphate-dependent aminotransferase family.</text>
</comment>
<evidence type="ECO:0000256" key="2">
    <source>
        <dbReference type="ARBA" id="ARBA00008954"/>
    </source>
</evidence>
<evidence type="ECO:0000256" key="9">
    <source>
        <dbReference type="RuleBase" id="RU003560"/>
    </source>
</evidence>
<evidence type="ECO:0000256" key="1">
    <source>
        <dbReference type="ARBA" id="ARBA00001933"/>
    </source>
</evidence>
<comment type="subunit">
    <text evidence="3">Homotetramer.</text>
</comment>
<evidence type="ECO:0000256" key="3">
    <source>
        <dbReference type="ARBA" id="ARBA00011881"/>
    </source>
</evidence>
<name>A0A0F6XYP9_BRELA</name>
<accession>A0A0F6XYP9</accession>
<reference evidence="10" key="1">
    <citation type="submission" date="2015-03" db="EMBL/GenBank/DDBJ databases">
        <title>MIGS Cultured Bacterial/Archaeal sample from Brevibacillus laterosporus.</title>
        <authorList>
            <person name="Zeng D."/>
            <person name="Zhu L."/>
            <person name="Dong G."/>
            <person name="Ye W."/>
            <person name="Ren D."/>
            <person name="Wu L."/>
            <person name="Xu J."/>
            <person name="Li G."/>
            <person name="Guo L."/>
        </authorList>
    </citation>
    <scope>NUCLEOTIDE SEQUENCE</scope>
    <source>
        <strain evidence="10">B9</strain>
    </source>
</reference>
<dbReference type="EC" id="2.6.1.44" evidence="4"/>
<dbReference type="PROSITE" id="PS00600">
    <property type="entry name" value="AA_TRANSFER_CLASS_3"/>
    <property type="match status" value="1"/>
</dbReference>
<dbReference type="EMBL" id="CP011074">
    <property type="protein sequence ID" value="AKF92406.1"/>
    <property type="molecule type" value="Genomic_DNA"/>
</dbReference>
<evidence type="ECO:0000313" key="10">
    <source>
        <dbReference type="EMBL" id="AKF92406.1"/>
    </source>
</evidence>
<sequence>MTTYLGPSGILDKRKEYFYPCTAHFYERPPQLVRGDMQYVYDSTGKAYTDFFSGVSVVACGHCNPAITAATIKQLETLQHTCTIYLTEPNVALAEKMASVLPGNMKRTFFVNSGSEANEAALTLARLATGKKEFIAFEYGLHGRTFLTMSVTGIPMWRSDNYLEEGVSFIPRPYDPNLNEQEAVERSLSALRKVLEEKGDRIAAMIVEPMQGNGGIVPAPLAYFKAAKKLLEEHHVLLIADEIQTGFGRTGKMFAIDHYGIVPDILTMAKALGNGVPIAAFATNDEIAAHYNRPSASTLGGNPVSSMTALAVLSYIENEQLIARAELLGKQLKEGLLFIQADYRAISDVRGLGLMIGMELYANEPEKAAPLVDSILEEMKDRGFIIGKNGVNRNVIAFQPPLVITEQDITNMLEALADTLKRLL</sequence>
<dbReference type="PANTHER" id="PTHR45688:SF3">
    <property type="entry name" value="ALANINE--GLYOXYLATE AMINOTRANSFERASE 2, MITOCHONDRIAL"/>
    <property type="match status" value="1"/>
</dbReference>
<dbReference type="InterPro" id="IPR015421">
    <property type="entry name" value="PyrdxlP-dep_Trfase_major"/>
</dbReference>
<keyword evidence="5 10" id="KW-0032">Aminotransferase</keyword>
<dbReference type="InterPro" id="IPR015424">
    <property type="entry name" value="PyrdxlP-dep_Trfase"/>
</dbReference>
<dbReference type="SUPFAM" id="SSF53383">
    <property type="entry name" value="PLP-dependent transferases"/>
    <property type="match status" value="1"/>
</dbReference>
<dbReference type="RefSeq" id="WP_031410926.1">
    <property type="nucleotide sequence ID" value="NZ_CP011074.1"/>
</dbReference>
<dbReference type="Gene3D" id="3.90.1150.10">
    <property type="entry name" value="Aspartate Aminotransferase, domain 1"/>
    <property type="match status" value="1"/>
</dbReference>
<organism evidence="10">
    <name type="scientific">Brevibacillus laterosporus</name>
    <name type="common">Bacillus laterosporus</name>
    <dbReference type="NCBI Taxonomy" id="1465"/>
    <lineage>
        <taxon>Bacteria</taxon>
        <taxon>Bacillati</taxon>
        <taxon>Bacillota</taxon>
        <taxon>Bacilli</taxon>
        <taxon>Bacillales</taxon>
        <taxon>Paenibacillaceae</taxon>
        <taxon>Brevibacillus</taxon>
    </lineage>
</organism>
<evidence type="ECO:0000256" key="8">
    <source>
        <dbReference type="ARBA" id="ARBA00022946"/>
    </source>
</evidence>
<dbReference type="Gene3D" id="3.40.640.10">
    <property type="entry name" value="Type I PLP-dependent aspartate aminotransferase-like (Major domain)"/>
    <property type="match status" value="1"/>
</dbReference>
<proteinExistence type="inferred from homology"/>
<evidence type="ECO:0000256" key="5">
    <source>
        <dbReference type="ARBA" id="ARBA00022576"/>
    </source>
</evidence>
<dbReference type="PIRSF" id="PIRSF000521">
    <property type="entry name" value="Transaminase_4ab_Lys_Orn"/>
    <property type="match status" value="1"/>
</dbReference>
<keyword evidence="6 10" id="KW-0808">Transferase</keyword>
<dbReference type="FunFam" id="3.40.640.10:FF:000004">
    <property type="entry name" value="Acetylornithine aminotransferase"/>
    <property type="match status" value="1"/>
</dbReference>
<evidence type="ECO:0000256" key="7">
    <source>
        <dbReference type="ARBA" id="ARBA00022898"/>
    </source>
</evidence>
<dbReference type="InterPro" id="IPR015422">
    <property type="entry name" value="PyrdxlP-dep_Trfase_small"/>
</dbReference>
<dbReference type="AlphaFoldDB" id="A0A0F6XYP9"/>
<dbReference type="Pfam" id="PF00202">
    <property type="entry name" value="Aminotran_3"/>
    <property type="match status" value="1"/>
</dbReference>
<dbReference type="GO" id="GO:0008453">
    <property type="term" value="F:alanine-glyoxylate transaminase activity"/>
    <property type="evidence" value="ECO:0007669"/>
    <property type="project" value="UniProtKB-EC"/>
</dbReference>
<dbReference type="GO" id="GO:0030170">
    <property type="term" value="F:pyridoxal phosphate binding"/>
    <property type="evidence" value="ECO:0007669"/>
    <property type="project" value="InterPro"/>
</dbReference>
<dbReference type="InterPro" id="IPR005814">
    <property type="entry name" value="Aminotrans_3"/>
</dbReference>
<keyword evidence="8" id="KW-0809">Transit peptide</keyword>